<evidence type="ECO:0000256" key="1">
    <source>
        <dbReference type="SAM" id="Coils"/>
    </source>
</evidence>
<keyword evidence="3" id="KW-1185">Reference proteome</keyword>
<dbReference type="AlphaFoldDB" id="B8HI88"/>
<accession>B8HI88</accession>
<keyword evidence="2" id="KW-0614">Plasmid</keyword>
<sequence length="208" mass="23688">MSDDLMRQAADLERAREAERQAQAARLKADRERHKFAHVQHEIERQMKELTAFTVEYLRSRTIAPAKLYSEKKTHGTYRDNVSFEYHRYSSWSSDEVIAEAWSLLGGAISADGKWWWQYEPPQSETRTWYGSTTSELVDKLAKTGECTLGTYRIKVVDEGNGDARLLAFDEEFGFASITGDPGRKLQDVLLEAVVESAERAATRSSSQ</sequence>
<feature type="coiled-coil region" evidence="1">
    <location>
        <begin position="2"/>
        <end position="35"/>
    </location>
</feature>
<dbReference type="EMBL" id="CP001342">
    <property type="protein sequence ID" value="ACL42135.1"/>
    <property type="molecule type" value="Genomic_DNA"/>
</dbReference>
<proteinExistence type="predicted"/>
<dbReference type="KEGG" id="ach:Achl_4184"/>
<dbReference type="Proteomes" id="UP000002505">
    <property type="component" value="Plasmid pACHL01"/>
</dbReference>
<evidence type="ECO:0000313" key="2">
    <source>
        <dbReference type="EMBL" id="ACL42135.1"/>
    </source>
</evidence>
<protein>
    <submittedName>
        <fullName evidence="2">Uncharacterized protein</fullName>
    </submittedName>
</protein>
<organism evidence="2 3">
    <name type="scientific">Pseudarthrobacter chlorophenolicus (strain ATCC 700700 / DSM 12829 / CIP 107037 / JCM 12360 / KCTC 9906 / NCIMB 13794 / A6)</name>
    <name type="common">Arthrobacter chlorophenolicus</name>
    <dbReference type="NCBI Taxonomy" id="452863"/>
    <lineage>
        <taxon>Bacteria</taxon>
        <taxon>Bacillati</taxon>
        <taxon>Actinomycetota</taxon>
        <taxon>Actinomycetes</taxon>
        <taxon>Micrococcales</taxon>
        <taxon>Micrococcaceae</taxon>
        <taxon>Pseudarthrobacter</taxon>
    </lineage>
</organism>
<dbReference type="RefSeq" id="WP_012623152.1">
    <property type="nucleotide sequence ID" value="NC_011879.1"/>
</dbReference>
<keyword evidence="1" id="KW-0175">Coiled coil</keyword>
<evidence type="ECO:0000313" key="3">
    <source>
        <dbReference type="Proteomes" id="UP000002505"/>
    </source>
</evidence>
<dbReference type="HOGENOM" id="CLU_1318727_0_0_11"/>
<name>B8HI88_PSECP</name>
<reference evidence="2" key="1">
    <citation type="submission" date="2009-01" db="EMBL/GenBank/DDBJ databases">
        <title>Complete sequence of plasmid1 of Arthrobacter chlorophenolicus A6.</title>
        <authorList>
            <consortium name="US DOE Joint Genome Institute"/>
            <person name="Lucas S."/>
            <person name="Copeland A."/>
            <person name="Lapidus A."/>
            <person name="Glavina del Rio T."/>
            <person name="Tice H."/>
            <person name="Bruce D."/>
            <person name="Goodwin L."/>
            <person name="Pitluck S."/>
            <person name="Goltsman E."/>
            <person name="Clum A."/>
            <person name="Larimer F."/>
            <person name="Land M."/>
            <person name="Hauser L."/>
            <person name="Kyrpides N."/>
            <person name="Mikhailova N."/>
            <person name="Jansson J."/>
            <person name="Richardson P."/>
        </authorList>
    </citation>
    <scope>NUCLEOTIDE SEQUENCE [LARGE SCALE GENOMIC DNA]</scope>
    <source>
        <strain evidence="2">A6</strain>
        <plasmid evidence="2">pACHL01</plasmid>
    </source>
</reference>
<geneLocation type="plasmid" evidence="2 3">
    <name>pACHL01</name>
</geneLocation>
<gene>
    <name evidence="2" type="ordered locus">Achl_4184</name>
</gene>